<dbReference type="AlphaFoldDB" id="A0A4U0QE75"/>
<evidence type="ECO:0000313" key="2">
    <source>
        <dbReference type="EMBL" id="TJZ78942.1"/>
    </source>
</evidence>
<dbReference type="OrthoDB" id="5297467at2"/>
<dbReference type="PANTHER" id="PTHR38692:SF1">
    <property type="entry name" value="PROTEIN SMG"/>
    <property type="match status" value="1"/>
</dbReference>
<evidence type="ECO:0000313" key="3">
    <source>
        <dbReference type="Proteomes" id="UP000310016"/>
    </source>
</evidence>
<organism evidence="2 3">
    <name type="scientific">Chitiniphilus eburneus</name>
    <dbReference type="NCBI Taxonomy" id="2571148"/>
    <lineage>
        <taxon>Bacteria</taxon>
        <taxon>Pseudomonadati</taxon>
        <taxon>Pseudomonadota</taxon>
        <taxon>Betaproteobacteria</taxon>
        <taxon>Neisseriales</taxon>
        <taxon>Chitinibacteraceae</taxon>
        <taxon>Chitiniphilus</taxon>
    </lineage>
</organism>
<reference evidence="2 3" key="1">
    <citation type="submission" date="2019-04" db="EMBL/GenBank/DDBJ databases">
        <title>Chitiniphilus eburnea sp. nov., a novel chitinolytic bacterium isolated from aquaculture sludge.</title>
        <authorList>
            <person name="Sheng M."/>
        </authorList>
    </citation>
    <scope>NUCLEOTIDE SEQUENCE [LARGE SCALE GENOMIC DNA]</scope>
    <source>
        <strain evidence="2 3">HX-2-15</strain>
    </source>
</reference>
<evidence type="ECO:0000256" key="1">
    <source>
        <dbReference type="HAMAP-Rule" id="MF_00598"/>
    </source>
</evidence>
<dbReference type="PANTHER" id="PTHR38692">
    <property type="entry name" value="PROTEIN SMG"/>
    <property type="match status" value="1"/>
</dbReference>
<sequence length="172" mass="19131">MDGCRPSHGMVFVLAGTGVKHMLDVLAYLFQVFYHADGMPDVPKLASELADAGFEDDEIGEALAWLDDLGKVDLEPYAALAGRHLPRQLHPDEESLLSADALRYWHGLNHADALDAAEREMVLDRVREAAPVGTGLERLKRLVLLAIWHKRHDHAALLIEDILFGRENATLH</sequence>
<dbReference type="Pfam" id="PF04361">
    <property type="entry name" value="DUF494"/>
    <property type="match status" value="1"/>
</dbReference>
<keyword evidence="3" id="KW-1185">Reference proteome</keyword>
<accession>A0A4U0QE75</accession>
<dbReference type="InterPro" id="IPR007456">
    <property type="entry name" value="Smg"/>
</dbReference>
<dbReference type="Proteomes" id="UP000310016">
    <property type="component" value="Unassembled WGS sequence"/>
</dbReference>
<comment type="similarity">
    <text evidence="1">Belongs to the Smg family.</text>
</comment>
<gene>
    <name evidence="1" type="primary">smg</name>
    <name evidence="2" type="ORF">FAZ21_01255</name>
</gene>
<protein>
    <recommendedName>
        <fullName evidence="1">Protein Smg homolog</fullName>
    </recommendedName>
</protein>
<dbReference type="HAMAP" id="MF_00598">
    <property type="entry name" value="Smg"/>
    <property type="match status" value="1"/>
</dbReference>
<dbReference type="EMBL" id="SUMF01000001">
    <property type="protein sequence ID" value="TJZ78942.1"/>
    <property type="molecule type" value="Genomic_DNA"/>
</dbReference>
<name>A0A4U0QE75_9NEIS</name>
<proteinExistence type="inferred from homology"/>
<comment type="caution">
    <text evidence="2">The sequence shown here is derived from an EMBL/GenBank/DDBJ whole genome shotgun (WGS) entry which is preliminary data.</text>
</comment>